<keyword evidence="1" id="KW-0732">Signal</keyword>
<keyword evidence="3" id="KW-1185">Reference proteome</keyword>
<evidence type="ECO:0000313" key="2">
    <source>
        <dbReference type="EMBL" id="KAF2437692.1"/>
    </source>
</evidence>
<feature type="chain" id="PRO_5040280095" description="Secreted protein" evidence="1">
    <location>
        <begin position="23"/>
        <end position="78"/>
    </location>
</feature>
<evidence type="ECO:0008006" key="4">
    <source>
        <dbReference type="Google" id="ProtNLM"/>
    </source>
</evidence>
<organism evidence="2 3">
    <name type="scientific">Karstenula rhodostoma CBS 690.94</name>
    <dbReference type="NCBI Taxonomy" id="1392251"/>
    <lineage>
        <taxon>Eukaryota</taxon>
        <taxon>Fungi</taxon>
        <taxon>Dikarya</taxon>
        <taxon>Ascomycota</taxon>
        <taxon>Pezizomycotina</taxon>
        <taxon>Dothideomycetes</taxon>
        <taxon>Pleosporomycetidae</taxon>
        <taxon>Pleosporales</taxon>
        <taxon>Massarineae</taxon>
        <taxon>Didymosphaeriaceae</taxon>
        <taxon>Karstenula</taxon>
    </lineage>
</organism>
<sequence length="78" mass="8210">MATSQQQATATRSLTLIILVLSDLPQSPRSGIEPPPNSPVLAAMHVVQASEKLQRVMLGPSVVPEFASMSSPAGTMPR</sequence>
<evidence type="ECO:0000256" key="1">
    <source>
        <dbReference type="SAM" id="SignalP"/>
    </source>
</evidence>
<protein>
    <recommendedName>
        <fullName evidence="4">Secreted protein</fullName>
    </recommendedName>
</protein>
<name>A0A9P4U665_9PLEO</name>
<evidence type="ECO:0000313" key="3">
    <source>
        <dbReference type="Proteomes" id="UP000799764"/>
    </source>
</evidence>
<comment type="caution">
    <text evidence="2">The sequence shown here is derived from an EMBL/GenBank/DDBJ whole genome shotgun (WGS) entry which is preliminary data.</text>
</comment>
<dbReference type="AlphaFoldDB" id="A0A9P4U665"/>
<accession>A0A9P4U665</accession>
<gene>
    <name evidence="2" type="ORF">P171DRAFT_492034</name>
</gene>
<proteinExistence type="predicted"/>
<feature type="signal peptide" evidence="1">
    <location>
        <begin position="1"/>
        <end position="22"/>
    </location>
</feature>
<reference evidence="2" key="1">
    <citation type="journal article" date="2020" name="Stud. Mycol.">
        <title>101 Dothideomycetes genomes: a test case for predicting lifestyles and emergence of pathogens.</title>
        <authorList>
            <person name="Haridas S."/>
            <person name="Albert R."/>
            <person name="Binder M."/>
            <person name="Bloem J."/>
            <person name="Labutti K."/>
            <person name="Salamov A."/>
            <person name="Andreopoulos B."/>
            <person name="Baker S."/>
            <person name="Barry K."/>
            <person name="Bills G."/>
            <person name="Bluhm B."/>
            <person name="Cannon C."/>
            <person name="Castanera R."/>
            <person name="Culley D."/>
            <person name="Daum C."/>
            <person name="Ezra D."/>
            <person name="Gonzalez J."/>
            <person name="Henrissat B."/>
            <person name="Kuo A."/>
            <person name="Liang C."/>
            <person name="Lipzen A."/>
            <person name="Lutzoni F."/>
            <person name="Magnuson J."/>
            <person name="Mondo S."/>
            <person name="Nolan M."/>
            <person name="Ohm R."/>
            <person name="Pangilinan J."/>
            <person name="Park H.-J."/>
            <person name="Ramirez L."/>
            <person name="Alfaro M."/>
            <person name="Sun H."/>
            <person name="Tritt A."/>
            <person name="Yoshinaga Y."/>
            <person name="Zwiers L.-H."/>
            <person name="Turgeon B."/>
            <person name="Goodwin S."/>
            <person name="Spatafora J."/>
            <person name="Crous P."/>
            <person name="Grigoriev I."/>
        </authorList>
    </citation>
    <scope>NUCLEOTIDE SEQUENCE</scope>
    <source>
        <strain evidence="2">CBS 690.94</strain>
    </source>
</reference>
<dbReference type="Proteomes" id="UP000799764">
    <property type="component" value="Unassembled WGS sequence"/>
</dbReference>
<dbReference type="EMBL" id="MU001515">
    <property type="protein sequence ID" value="KAF2437692.1"/>
    <property type="molecule type" value="Genomic_DNA"/>
</dbReference>